<dbReference type="InterPro" id="IPR024453">
    <property type="entry name" value="Peptidase_C92"/>
</dbReference>
<name>A0ABT0W9R7_9BACI</name>
<evidence type="ECO:0000313" key="1">
    <source>
        <dbReference type="EMBL" id="MCM2532195.1"/>
    </source>
</evidence>
<dbReference type="Proteomes" id="UP001523262">
    <property type="component" value="Unassembled WGS sequence"/>
</dbReference>
<evidence type="ECO:0008006" key="3">
    <source>
        <dbReference type="Google" id="ProtNLM"/>
    </source>
</evidence>
<comment type="caution">
    <text evidence="1">The sequence shown here is derived from an EMBL/GenBank/DDBJ whole genome shotgun (WGS) entry which is preliminary data.</text>
</comment>
<dbReference type="Gene3D" id="3.90.1720.10">
    <property type="entry name" value="endopeptidase domain like (from Nostoc punctiforme)"/>
    <property type="match status" value="1"/>
</dbReference>
<dbReference type="SUPFAM" id="SSF54001">
    <property type="entry name" value="Cysteine proteinases"/>
    <property type="match status" value="1"/>
</dbReference>
<reference evidence="1 2" key="1">
    <citation type="submission" date="2022-06" db="EMBL/GenBank/DDBJ databases">
        <authorList>
            <person name="Jeon C.O."/>
        </authorList>
    </citation>
    <scope>NUCLEOTIDE SEQUENCE [LARGE SCALE GENOMIC DNA]</scope>
    <source>
        <strain evidence="1 2">KCTC 13943</strain>
    </source>
</reference>
<keyword evidence="2" id="KW-1185">Reference proteome</keyword>
<dbReference type="Pfam" id="PF05708">
    <property type="entry name" value="Peptidase_C92"/>
    <property type="match status" value="1"/>
</dbReference>
<organism evidence="1 2">
    <name type="scientific">Neobacillus pocheonensis</name>
    <dbReference type="NCBI Taxonomy" id="363869"/>
    <lineage>
        <taxon>Bacteria</taxon>
        <taxon>Bacillati</taxon>
        <taxon>Bacillota</taxon>
        <taxon>Bacilli</taxon>
        <taxon>Bacillales</taxon>
        <taxon>Bacillaceae</taxon>
        <taxon>Neobacillus</taxon>
    </lineage>
</organism>
<gene>
    <name evidence="1" type="ORF">NDK43_07010</name>
</gene>
<accession>A0ABT0W9R7</accession>
<sequence>MGDLNLKKGDIILRRGTGRLSREIEFFTDSQFSHAAIVADPEKKLMIEASLNGVVHTNLDGFIGSSTVYRMTTLTDEQAANIVKYAEQQLGKPYDYEELVDMFLRYVFHIPNNRIEKGRYVCSTFVNAAYASVGIKLTKQNLPSPEDIFESPLLTKVVDL</sequence>
<proteinExistence type="predicted"/>
<dbReference type="EMBL" id="JAMQCR010000001">
    <property type="protein sequence ID" value="MCM2532195.1"/>
    <property type="molecule type" value="Genomic_DNA"/>
</dbReference>
<evidence type="ECO:0000313" key="2">
    <source>
        <dbReference type="Proteomes" id="UP001523262"/>
    </source>
</evidence>
<dbReference type="InterPro" id="IPR038765">
    <property type="entry name" value="Papain-like_cys_pep_sf"/>
</dbReference>
<protein>
    <recommendedName>
        <fullName evidence="3">Permuted papain-like amidase enzyme, YaeF/YiiX, C92 family</fullName>
    </recommendedName>
</protein>